<dbReference type="InterPro" id="IPR050962">
    <property type="entry name" value="Phosphate-bind_PstS"/>
</dbReference>
<feature type="chain" id="PRO_5046052772" description="Phosphate-binding protein PstS" evidence="8">
    <location>
        <begin position="25"/>
        <end position="349"/>
    </location>
</feature>
<evidence type="ECO:0000256" key="3">
    <source>
        <dbReference type="ARBA" id="ARBA00011529"/>
    </source>
</evidence>
<evidence type="ECO:0000256" key="1">
    <source>
        <dbReference type="ARBA" id="ARBA00002841"/>
    </source>
</evidence>
<keyword evidence="8" id="KW-0732">Signal</keyword>
<evidence type="ECO:0000313" key="10">
    <source>
        <dbReference type="EMBL" id="SDQ26937.1"/>
    </source>
</evidence>
<dbReference type="InterPro" id="IPR024370">
    <property type="entry name" value="PBP_domain"/>
</dbReference>
<keyword evidence="6 7" id="KW-0592">Phosphate transport</keyword>
<feature type="signal peptide" evidence="8">
    <location>
        <begin position="1"/>
        <end position="24"/>
    </location>
</feature>
<evidence type="ECO:0000256" key="2">
    <source>
        <dbReference type="ARBA" id="ARBA00008725"/>
    </source>
</evidence>
<comment type="caution">
    <text evidence="10">The sequence shown here is derived from an EMBL/GenBank/DDBJ whole genome shotgun (WGS) entry which is preliminary data.</text>
</comment>
<dbReference type="Proteomes" id="UP000183471">
    <property type="component" value="Unassembled WGS sequence"/>
</dbReference>
<feature type="domain" description="PBP" evidence="9">
    <location>
        <begin position="32"/>
        <end position="315"/>
    </location>
</feature>
<reference evidence="10 11" key="1">
    <citation type="submission" date="2016-10" db="EMBL/GenBank/DDBJ databases">
        <authorList>
            <person name="Varghese N."/>
            <person name="Submissions S."/>
        </authorList>
    </citation>
    <scope>NUCLEOTIDE SEQUENCE [LARGE SCALE GENOMIC DNA]</scope>
    <source>
        <strain evidence="10 11">Nl1</strain>
    </source>
</reference>
<dbReference type="NCBIfam" id="TIGR00975">
    <property type="entry name" value="3a0107s03"/>
    <property type="match status" value="1"/>
</dbReference>
<evidence type="ECO:0000256" key="5">
    <source>
        <dbReference type="ARBA" id="ARBA00022448"/>
    </source>
</evidence>
<dbReference type="Pfam" id="PF12849">
    <property type="entry name" value="PBP_like_2"/>
    <property type="match status" value="1"/>
</dbReference>
<dbReference type="PIRSF" id="PIRSF002756">
    <property type="entry name" value="PstS"/>
    <property type="match status" value="1"/>
</dbReference>
<dbReference type="PANTHER" id="PTHR42996:SF1">
    <property type="entry name" value="PHOSPHATE-BINDING PROTEIN PSTS"/>
    <property type="match status" value="1"/>
</dbReference>
<evidence type="ECO:0000259" key="9">
    <source>
        <dbReference type="Pfam" id="PF12849"/>
    </source>
</evidence>
<dbReference type="Gene3D" id="3.40.190.10">
    <property type="entry name" value="Periplasmic binding protein-like II"/>
    <property type="match status" value="2"/>
</dbReference>
<keyword evidence="5 7" id="KW-0813">Transport</keyword>
<evidence type="ECO:0000256" key="6">
    <source>
        <dbReference type="ARBA" id="ARBA00022592"/>
    </source>
</evidence>
<comment type="function">
    <text evidence="1 7">Part of the ABC transporter complex PstSACB involved in phosphate import.</text>
</comment>
<protein>
    <recommendedName>
        <fullName evidence="4 7">Phosphate-binding protein PstS</fullName>
    </recommendedName>
</protein>
<name>A0ABY0T5N2_9PROT</name>
<evidence type="ECO:0000256" key="8">
    <source>
        <dbReference type="SAM" id="SignalP"/>
    </source>
</evidence>
<sequence>MKLHIGVVNAILAIASLAASTVQAQSNMDSLVLNGAGATFPAPLYKTWIAAYHKVEPGTLIKYAEVGSGEGVKRFLANTVDFGASDAAMTDAQIASAQDGVVMVPVTAGMVALAYNLPGLNGLLKLDRNTYTALLMGKITRWNDARIQATNPGLDLPNREILLAVRQDSSGTTFVLSNHLSAASPEWRDGPGTGNLVRWPRNAMFARGNEGVSALVQRSVGSIGYVEYNFSKRLDLKVAHLENKEGHFVAPSERIGVATLAANIGRIPADMRAYIPDPAGTDSYPLISFTWLLLKEHYSNKSKGEALKRFITWSLQEGQNFSGELGYIRLPAEVAKRSNEALARVYTSP</sequence>
<dbReference type="CDD" id="cd13565">
    <property type="entry name" value="PBP2_PstS"/>
    <property type="match status" value="1"/>
</dbReference>
<evidence type="ECO:0000256" key="4">
    <source>
        <dbReference type="ARBA" id="ARBA00021889"/>
    </source>
</evidence>
<dbReference type="EMBL" id="FNKY01000001">
    <property type="protein sequence ID" value="SDQ26937.1"/>
    <property type="molecule type" value="Genomic_DNA"/>
</dbReference>
<proteinExistence type="inferred from homology"/>
<dbReference type="InterPro" id="IPR005673">
    <property type="entry name" value="ABC_phos-bd_PstS"/>
</dbReference>
<keyword evidence="11" id="KW-1185">Reference proteome</keyword>
<evidence type="ECO:0000256" key="7">
    <source>
        <dbReference type="PIRNR" id="PIRNR002756"/>
    </source>
</evidence>
<dbReference type="PANTHER" id="PTHR42996">
    <property type="entry name" value="PHOSPHATE-BINDING PROTEIN PSTS"/>
    <property type="match status" value="1"/>
</dbReference>
<comment type="subunit">
    <text evidence="3 7">The complex is composed of two ATP-binding proteins (PstB), two transmembrane proteins (PstC and PstA) and a solute-binding protein (PstS).</text>
</comment>
<accession>A0ABY0T5N2</accession>
<dbReference type="SUPFAM" id="SSF53850">
    <property type="entry name" value="Periplasmic binding protein-like II"/>
    <property type="match status" value="1"/>
</dbReference>
<evidence type="ECO:0000313" key="11">
    <source>
        <dbReference type="Proteomes" id="UP000183471"/>
    </source>
</evidence>
<dbReference type="RefSeq" id="WP_074630318.1">
    <property type="nucleotide sequence ID" value="NZ_FNKY01000001.1"/>
</dbReference>
<comment type="similarity">
    <text evidence="2 7">Belongs to the PstS family.</text>
</comment>
<organism evidence="10 11">
    <name type="scientific">Nitrosospira multiformis</name>
    <dbReference type="NCBI Taxonomy" id="1231"/>
    <lineage>
        <taxon>Bacteria</taxon>
        <taxon>Pseudomonadati</taxon>
        <taxon>Pseudomonadota</taxon>
        <taxon>Betaproteobacteria</taxon>
        <taxon>Nitrosomonadales</taxon>
        <taxon>Nitrosomonadaceae</taxon>
        <taxon>Nitrosospira</taxon>
    </lineage>
</organism>
<gene>
    <name evidence="10" type="ORF">SAMN05216402_0109</name>
</gene>